<dbReference type="CDD" id="cd16017">
    <property type="entry name" value="LptA"/>
    <property type="match status" value="1"/>
</dbReference>
<evidence type="ECO:0000256" key="3">
    <source>
        <dbReference type="ARBA" id="ARBA00022519"/>
    </source>
</evidence>
<evidence type="ECO:0000256" key="4">
    <source>
        <dbReference type="ARBA" id="ARBA00022679"/>
    </source>
</evidence>
<comment type="caution">
    <text evidence="11">The sequence shown here is derived from an EMBL/GenBank/DDBJ whole genome shotgun (WGS) entry which is preliminary data.</text>
</comment>
<dbReference type="InterPro" id="IPR000917">
    <property type="entry name" value="Sulfatase_N"/>
</dbReference>
<feature type="domain" description="Phosphoethanolamine transferase N-terminal" evidence="10">
    <location>
        <begin position="69"/>
        <end position="218"/>
    </location>
</feature>
<evidence type="ECO:0000256" key="5">
    <source>
        <dbReference type="ARBA" id="ARBA00022692"/>
    </source>
</evidence>
<gene>
    <name evidence="11" type="ORF">AB5S05_03750</name>
</gene>
<keyword evidence="4 11" id="KW-0808">Transferase</keyword>
<feature type="transmembrane region" description="Helical" evidence="8">
    <location>
        <begin position="58"/>
        <end position="81"/>
    </location>
</feature>
<evidence type="ECO:0000259" key="10">
    <source>
        <dbReference type="Pfam" id="PF08019"/>
    </source>
</evidence>
<feature type="transmembrane region" description="Helical" evidence="8">
    <location>
        <begin position="12"/>
        <end position="38"/>
    </location>
</feature>
<organism evidence="11 12">
    <name type="scientific">Pseudomonas zhanjiangensis</name>
    <dbReference type="NCBI Taxonomy" id="3239015"/>
    <lineage>
        <taxon>Bacteria</taxon>
        <taxon>Pseudomonadati</taxon>
        <taxon>Pseudomonadota</taxon>
        <taxon>Gammaproteobacteria</taxon>
        <taxon>Pseudomonadales</taxon>
        <taxon>Pseudomonadaceae</taxon>
        <taxon>Pseudomonas</taxon>
    </lineage>
</organism>
<proteinExistence type="predicted"/>
<protein>
    <submittedName>
        <fullName evidence="11">Phosphoethanolamine transferase</fullName>
        <ecNumber evidence="11">2.7.-.-</ecNumber>
    </submittedName>
</protein>
<keyword evidence="2" id="KW-1003">Cell membrane</keyword>
<dbReference type="EC" id="2.7.-.-" evidence="11"/>
<keyword evidence="7 8" id="KW-0472">Membrane</keyword>
<dbReference type="NCBIfam" id="NF028537">
    <property type="entry name" value="P_eth_NH2_trans"/>
    <property type="match status" value="1"/>
</dbReference>
<evidence type="ECO:0000256" key="2">
    <source>
        <dbReference type="ARBA" id="ARBA00022475"/>
    </source>
</evidence>
<evidence type="ECO:0000313" key="12">
    <source>
        <dbReference type="Proteomes" id="UP001560296"/>
    </source>
</evidence>
<dbReference type="GO" id="GO:0016740">
    <property type="term" value="F:transferase activity"/>
    <property type="evidence" value="ECO:0007669"/>
    <property type="project" value="UniProtKB-KW"/>
</dbReference>
<evidence type="ECO:0000256" key="6">
    <source>
        <dbReference type="ARBA" id="ARBA00022989"/>
    </source>
</evidence>
<sequence length="568" mass="62527">MPSTSQIRNDRTAVAAWTLSVSHPLMTLLVALWLLLFANLPFWRTVWQGVEGWDNGNPLFLLSLPLFALCWLYLLLSLLAWGRLTKPVLGAVLLVSAAASYFMHSYGIVIDYSMLTNVLQTDSGEAMELFSGRLVGWLLAVGVLPVLLLSRLQAPRRRWSRELRVKLVSMLLALACLVGIAMSQYQSYASLLRNHREVRLLLTPSNLLAAVHGYVRRELRAPQALQVIGGDAHRIAHVGAAIKPRLTILLVGETARAANFSLNGYARQTNPQLAKAGVISFSHVSSCGTATAVSVPCMFLEVGHDHYDESMARNREGLLDVLQRAGVKVLWRDNNSGCKGACDRVPSEDVSHLNVAALCGDGECHDEVLLSGLQDYLDRLTDDAVVVLHMKGSHGPAYFKRYPAAFARFAPVCRSSELDQCSTEAIVNAYDNSLVYTDHVLAQTVELLKRNGQRFDTAMLYVSDHGESLGEGGIYLHGLPYAMAPEEQTHIPMLLWLSPGMERHANLQAHCLEGLEDRALSHDNLFHSVLGLMAVQTAVYQPERDLFRQCLAPRQAFEGRAGASGAIN</sequence>
<dbReference type="PANTHER" id="PTHR30443">
    <property type="entry name" value="INNER MEMBRANE PROTEIN"/>
    <property type="match status" value="1"/>
</dbReference>
<accession>A0ABV3YPB9</accession>
<reference evidence="11 12" key="1">
    <citation type="submission" date="2024-07" db="EMBL/GenBank/DDBJ databases">
        <authorList>
            <person name="Li M."/>
        </authorList>
    </citation>
    <scope>NUCLEOTIDE SEQUENCE [LARGE SCALE GENOMIC DNA]</scope>
    <source>
        <strain evidence="11 12">25A3E</strain>
    </source>
</reference>
<comment type="subcellular location">
    <subcellularLocation>
        <location evidence="1">Cell inner membrane</location>
        <topology evidence="1">Multi-pass membrane protein</topology>
    </subcellularLocation>
</comment>
<dbReference type="SUPFAM" id="SSF53649">
    <property type="entry name" value="Alkaline phosphatase-like"/>
    <property type="match status" value="1"/>
</dbReference>
<evidence type="ECO:0000256" key="7">
    <source>
        <dbReference type="ARBA" id="ARBA00023136"/>
    </source>
</evidence>
<dbReference type="InterPro" id="IPR058130">
    <property type="entry name" value="PEA_transf_C"/>
</dbReference>
<evidence type="ECO:0000259" key="9">
    <source>
        <dbReference type="Pfam" id="PF00884"/>
    </source>
</evidence>
<keyword evidence="12" id="KW-1185">Reference proteome</keyword>
<feature type="transmembrane region" description="Helical" evidence="8">
    <location>
        <begin position="164"/>
        <end position="185"/>
    </location>
</feature>
<keyword evidence="3" id="KW-0997">Cell inner membrane</keyword>
<dbReference type="Pfam" id="PF08019">
    <property type="entry name" value="EptA_B_N"/>
    <property type="match status" value="1"/>
</dbReference>
<keyword evidence="6 8" id="KW-1133">Transmembrane helix</keyword>
<name>A0ABV3YPB9_9PSED</name>
<dbReference type="Proteomes" id="UP001560296">
    <property type="component" value="Unassembled WGS sequence"/>
</dbReference>
<evidence type="ECO:0000313" key="11">
    <source>
        <dbReference type="EMBL" id="MEX6501165.1"/>
    </source>
</evidence>
<evidence type="ECO:0000256" key="1">
    <source>
        <dbReference type="ARBA" id="ARBA00004429"/>
    </source>
</evidence>
<dbReference type="Pfam" id="PF00884">
    <property type="entry name" value="Sulfatase"/>
    <property type="match status" value="1"/>
</dbReference>
<evidence type="ECO:0000256" key="8">
    <source>
        <dbReference type="SAM" id="Phobius"/>
    </source>
</evidence>
<feature type="transmembrane region" description="Helical" evidence="8">
    <location>
        <begin position="88"/>
        <end position="110"/>
    </location>
</feature>
<dbReference type="PANTHER" id="PTHR30443:SF0">
    <property type="entry name" value="PHOSPHOETHANOLAMINE TRANSFERASE EPTA"/>
    <property type="match status" value="1"/>
</dbReference>
<dbReference type="InterPro" id="IPR017850">
    <property type="entry name" value="Alkaline_phosphatase_core_sf"/>
</dbReference>
<dbReference type="InterPro" id="IPR040423">
    <property type="entry name" value="PEA_transferase"/>
</dbReference>
<dbReference type="InterPro" id="IPR012549">
    <property type="entry name" value="EptA-like_N"/>
</dbReference>
<feature type="transmembrane region" description="Helical" evidence="8">
    <location>
        <begin position="130"/>
        <end position="152"/>
    </location>
</feature>
<dbReference type="Gene3D" id="3.40.720.10">
    <property type="entry name" value="Alkaline Phosphatase, subunit A"/>
    <property type="match status" value="1"/>
</dbReference>
<feature type="domain" description="Sulfatase N-terminal" evidence="9">
    <location>
        <begin position="247"/>
        <end position="533"/>
    </location>
</feature>
<dbReference type="EMBL" id="JBFTEG010000002">
    <property type="protein sequence ID" value="MEX6501165.1"/>
    <property type="molecule type" value="Genomic_DNA"/>
</dbReference>
<keyword evidence="5 8" id="KW-0812">Transmembrane</keyword>